<feature type="domain" description="Fibronectin type-III" evidence="4">
    <location>
        <begin position="222"/>
        <end position="316"/>
    </location>
</feature>
<sequence length="320" mass="35606">NKELSDESEANYTCVANNAFGSDSQSVILKVDVISKWINEPNNTFAKLGDRASIECSADGSPQPVIQWCKRSRSGFCYATIEGTYHSERKQQGNKSVIVFHKVDPINVGVYECIVSTDVPAKFDEKYSLMQVKRGESARLKCNVSGDQPLAIKWTKDNVKLEKLGSHSYEIFETTTDFGLLSELLLRTTQRTDGSIYKCEAENTHGKDERTIKLVVLEVPGPPMNVHVKEVWSRTASIVWSAPYSGNSPLTKYTIQYWRHQSAPHRLHEFVVSNSQTTALIKDLSPGLSYEMTVVGENEVGRGEAADTVTFVTGEEEPSA</sequence>
<accession>A0A7R9LK80</accession>
<dbReference type="InterPro" id="IPR013098">
    <property type="entry name" value="Ig_I-set"/>
</dbReference>
<evidence type="ECO:0000313" key="6">
    <source>
        <dbReference type="Proteomes" id="UP000759131"/>
    </source>
</evidence>
<dbReference type="PANTHER" id="PTHR14340:SF19">
    <property type="entry name" value="IG-LIKE DOMAIN-CONTAINING PROTEIN"/>
    <property type="match status" value="1"/>
</dbReference>
<dbReference type="SUPFAM" id="SSF49265">
    <property type="entry name" value="Fibronectin type III"/>
    <property type="match status" value="1"/>
</dbReference>
<keyword evidence="6" id="KW-1185">Reference proteome</keyword>
<dbReference type="GO" id="GO:0009653">
    <property type="term" value="P:anatomical structure morphogenesis"/>
    <property type="evidence" value="ECO:0007669"/>
    <property type="project" value="UniProtKB-ARBA"/>
</dbReference>
<evidence type="ECO:0000259" key="3">
    <source>
        <dbReference type="PROSITE" id="PS50835"/>
    </source>
</evidence>
<dbReference type="PANTHER" id="PTHR14340">
    <property type="entry name" value="MICROFIBRIL-ASSOCIATED GLYCOPROTEIN 3"/>
    <property type="match status" value="1"/>
</dbReference>
<dbReference type="EMBL" id="OC882933">
    <property type="protein sequence ID" value="CAD7643024.1"/>
    <property type="molecule type" value="Genomic_DNA"/>
</dbReference>
<protein>
    <submittedName>
        <fullName evidence="5">Uncharacterized protein</fullName>
    </submittedName>
</protein>
<evidence type="ECO:0000256" key="1">
    <source>
        <dbReference type="ARBA" id="ARBA00022737"/>
    </source>
</evidence>
<organism evidence="5">
    <name type="scientific">Medioppia subpectinata</name>
    <dbReference type="NCBI Taxonomy" id="1979941"/>
    <lineage>
        <taxon>Eukaryota</taxon>
        <taxon>Metazoa</taxon>
        <taxon>Ecdysozoa</taxon>
        <taxon>Arthropoda</taxon>
        <taxon>Chelicerata</taxon>
        <taxon>Arachnida</taxon>
        <taxon>Acari</taxon>
        <taxon>Acariformes</taxon>
        <taxon>Sarcoptiformes</taxon>
        <taxon>Oribatida</taxon>
        <taxon>Brachypylina</taxon>
        <taxon>Oppioidea</taxon>
        <taxon>Oppiidae</taxon>
        <taxon>Medioppia</taxon>
    </lineage>
</organism>
<dbReference type="SMART" id="SM00408">
    <property type="entry name" value="IGc2"/>
    <property type="match status" value="2"/>
</dbReference>
<keyword evidence="2" id="KW-0393">Immunoglobulin domain</keyword>
<evidence type="ECO:0000256" key="2">
    <source>
        <dbReference type="ARBA" id="ARBA00023319"/>
    </source>
</evidence>
<dbReference type="SMART" id="SM00409">
    <property type="entry name" value="IG"/>
    <property type="match status" value="2"/>
</dbReference>
<dbReference type="InterPro" id="IPR003961">
    <property type="entry name" value="FN3_dom"/>
</dbReference>
<name>A0A7R9LK80_9ACAR</name>
<dbReference type="GO" id="GO:0030154">
    <property type="term" value="P:cell differentiation"/>
    <property type="evidence" value="ECO:0007669"/>
    <property type="project" value="UniProtKB-ARBA"/>
</dbReference>
<evidence type="ECO:0000313" key="5">
    <source>
        <dbReference type="EMBL" id="CAD7643024.1"/>
    </source>
</evidence>
<feature type="non-terminal residue" evidence="5">
    <location>
        <position position="1"/>
    </location>
</feature>
<reference evidence="5" key="1">
    <citation type="submission" date="2020-11" db="EMBL/GenBank/DDBJ databases">
        <authorList>
            <person name="Tran Van P."/>
        </authorList>
    </citation>
    <scope>NUCLEOTIDE SEQUENCE</scope>
</reference>
<evidence type="ECO:0000259" key="4">
    <source>
        <dbReference type="PROSITE" id="PS50853"/>
    </source>
</evidence>
<gene>
    <name evidence="5" type="ORF">OSB1V03_LOCUS19406</name>
</gene>
<dbReference type="PROSITE" id="PS50853">
    <property type="entry name" value="FN3"/>
    <property type="match status" value="1"/>
</dbReference>
<feature type="domain" description="Ig-like" evidence="3">
    <location>
        <begin position="49"/>
        <end position="116"/>
    </location>
</feature>
<feature type="domain" description="Ig-like" evidence="3">
    <location>
        <begin position="120"/>
        <end position="213"/>
    </location>
</feature>
<keyword evidence="1" id="KW-0677">Repeat</keyword>
<dbReference type="InterPro" id="IPR003599">
    <property type="entry name" value="Ig_sub"/>
</dbReference>
<dbReference type="PROSITE" id="PS50835">
    <property type="entry name" value="IG_LIKE"/>
    <property type="match status" value="2"/>
</dbReference>
<dbReference type="FunFam" id="2.60.40.10:FF:000719">
    <property type="entry name" value="nephrin isoform X1"/>
    <property type="match status" value="1"/>
</dbReference>
<dbReference type="Pfam" id="PF07679">
    <property type="entry name" value="I-set"/>
    <property type="match status" value="1"/>
</dbReference>
<dbReference type="PRINTS" id="PR00014">
    <property type="entry name" value="FNTYPEIII"/>
</dbReference>
<dbReference type="InterPro" id="IPR007110">
    <property type="entry name" value="Ig-like_dom"/>
</dbReference>
<dbReference type="InterPro" id="IPR013783">
    <property type="entry name" value="Ig-like_fold"/>
</dbReference>
<dbReference type="SUPFAM" id="SSF48726">
    <property type="entry name" value="Immunoglobulin"/>
    <property type="match status" value="2"/>
</dbReference>
<dbReference type="InterPro" id="IPR003598">
    <property type="entry name" value="Ig_sub2"/>
</dbReference>
<feature type="non-terminal residue" evidence="5">
    <location>
        <position position="320"/>
    </location>
</feature>
<dbReference type="InterPro" id="IPR036116">
    <property type="entry name" value="FN3_sf"/>
</dbReference>
<proteinExistence type="predicted"/>
<dbReference type="Pfam" id="PF00041">
    <property type="entry name" value="fn3"/>
    <property type="match status" value="1"/>
</dbReference>
<dbReference type="OrthoDB" id="5982258at2759"/>
<dbReference type="AlphaFoldDB" id="A0A7R9LK80"/>
<dbReference type="CDD" id="cd00063">
    <property type="entry name" value="FN3"/>
    <property type="match status" value="1"/>
</dbReference>
<dbReference type="SMART" id="SM00060">
    <property type="entry name" value="FN3"/>
    <property type="match status" value="1"/>
</dbReference>
<dbReference type="Proteomes" id="UP000759131">
    <property type="component" value="Unassembled WGS sequence"/>
</dbReference>
<dbReference type="InterPro" id="IPR036179">
    <property type="entry name" value="Ig-like_dom_sf"/>
</dbReference>
<dbReference type="EMBL" id="CAJPIZ010028358">
    <property type="protein sequence ID" value="CAG2119458.1"/>
    <property type="molecule type" value="Genomic_DNA"/>
</dbReference>
<dbReference type="Pfam" id="PF13927">
    <property type="entry name" value="Ig_3"/>
    <property type="match status" value="1"/>
</dbReference>
<dbReference type="Gene3D" id="2.60.40.10">
    <property type="entry name" value="Immunoglobulins"/>
    <property type="match status" value="3"/>
</dbReference>